<dbReference type="InterPro" id="IPR020549">
    <property type="entry name" value="YbeY_CS"/>
</dbReference>
<reference evidence="8" key="1">
    <citation type="submission" date="2018-05" db="EMBL/GenBank/DDBJ databases">
        <authorList>
            <person name="Lanie J.A."/>
            <person name="Ng W.-L."/>
            <person name="Kazmierczak K.M."/>
            <person name="Andrzejewski T.M."/>
            <person name="Davidsen T.M."/>
            <person name="Wayne K.J."/>
            <person name="Tettelin H."/>
            <person name="Glass J.I."/>
            <person name="Rusch D."/>
            <person name="Podicherti R."/>
            <person name="Tsui H.-C.T."/>
            <person name="Winkler M.E."/>
        </authorList>
    </citation>
    <scope>NUCLEOTIDE SEQUENCE</scope>
</reference>
<protein>
    <recommendedName>
        <fullName evidence="9">rRNA maturation RNase YbeY</fullName>
    </recommendedName>
</protein>
<evidence type="ECO:0000313" key="8">
    <source>
        <dbReference type="EMBL" id="SVB47212.1"/>
    </source>
</evidence>
<dbReference type="InterPro" id="IPR023091">
    <property type="entry name" value="MetalPrtase_cat_dom_sf_prd"/>
</dbReference>
<dbReference type="HAMAP" id="MF_00009">
    <property type="entry name" value="Endoribonucl_YbeY"/>
    <property type="match status" value="1"/>
</dbReference>
<dbReference type="PANTHER" id="PTHR46986:SF1">
    <property type="entry name" value="ENDORIBONUCLEASE YBEY, CHLOROPLASTIC"/>
    <property type="match status" value="1"/>
</dbReference>
<sequence>VFTDQEITDADITLIFVKDELLAQLKKKYFGKNHLTDVITFRLNDESEQQIEGEIYISLPRAKENALKFDVPFEKEIARLIIHGSLHLIGYTDDTSGSKNEMTHLEDRYLETTIWNNILNSTKEMINE</sequence>
<dbReference type="PANTHER" id="PTHR46986">
    <property type="entry name" value="ENDORIBONUCLEASE YBEY, CHLOROPLASTIC"/>
    <property type="match status" value="1"/>
</dbReference>
<dbReference type="GO" id="GO:0046872">
    <property type="term" value="F:metal ion binding"/>
    <property type="evidence" value="ECO:0007669"/>
    <property type="project" value="UniProtKB-KW"/>
</dbReference>
<keyword evidence="5" id="KW-0255">Endonuclease</keyword>
<evidence type="ECO:0000256" key="5">
    <source>
        <dbReference type="ARBA" id="ARBA00022759"/>
    </source>
</evidence>
<evidence type="ECO:0000256" key="1">
    <source>
        <dbReference type="ARBA" id="ARBA00001947"/>
    </source>
</evidence>
<organism evidence="8">
    <name type="scientific">marine metagenome</name>
    <dbReference type="NCBI Taxonomy" id="408172"/>
    <lineage>
        <taxon>unclassified sequences</taxon>
        <taxon>metagenomes</taxon>
        <taxon>ecological metagenomes</taxon>
    </lineage>
</organism>
<name>A0A382EA48_9ZZZZ</name>
<proteinExistence type="inferred from homology"/>
<keyword evidence="7" id="KW-0862">Zinc</keyword>
<dbReference type="InterPro" id="IPR002036">
    <property type="entry name" value="YbeY"/>
</dbReference>
<evidence type="ECO:0000256" key="2">
    <source>
        <dbReference type="ARBA" id="ARBA00010875"/>
    </source>
</evidence>
<keyword evidence="3" id="KW-0540">Nuclease</keyword>
<evidence type="ECO:0000256" key="6">
    <source>
        <dbReference type="ARBA" id="ARBA00022801"/>
    </source>
</evidence>
<accession>A0A382EA48</accession>
<dbReference type="GO" id="GO:0006364">
    <property type="term" value="P:rRNA processing"/>
    <property type="evidence" value="ECO:0007669"/>
    <property type="project" value="InterPro"/>
</dbReference>
<evidence type="ECO:0000256" key="4">
    <source>
        <dbReference type="ARBA" id="ARBA00022723"/>
    </source>
</evidence>
<comment type="similarity">
    <text evidence="2">Belongs to the endoribonuclease YbeY family.</text>
</comment>
<dbReference type="EMBL" id="UINC01043332">
    <property type="protein sequence ID" value="SVB47212.1"/>
    <property type="molecule type" value="Genomic_DNA"/>
</dbReference>
<evidence type="ECO:0000256" key="7">
    <source>
        <dbReference type="ARBA" id="ARBA00022833"/>
    </source>
</evidence>
<feature type="non-terminal residue" evidence="8">
    <location>
        <position position="1"/>
    </location>
</feature>
<keyword evidence="6" id="KW-0378">Hydrolase</keyword>
<comment type="cofactor">
    <cofactor evidence="1">
        <name>Zn(2+)</name>
        <dbReference type="ChEBI" id="CHEBI:29105"/>
    </cofactor>
</comment>
<dbReference type="GO" id="GO:0004519">
    <property type="term" value="F:endonuclease activity"/>
    <property type="evidence" value="ECO:0007669"/>
    <property type="project" value="UniProtKB-KW"/>
</dbReference>
<keyword evidence="4" id="KW-0479">Metal-binding</keyword>
<dbReference type="Gene3D" id="3.40.390.30">
    <property type="entry name" value="Metalloproteases ('zincins'), catalytic domain"/>
    <property type="match status" value="1"/>
</dbReference>
<dbReference type="AlphaFoldDB" id="A0A382EA48"/>
<dbReference type="Pfam" id="PF02130">
    <property type="entry name" value="YbeY"/>
    <property type="match status" value="1"/>
</dbReference>
<dbReference type="SUPFAM" id="SSF55486">
    <property type="entry name" value="Metalloproteases ('zincins'), catalytic domain"/>
    <property type="match status" value="1"/>
</dbReference>
<dbReference type="NCBIfam" id="TIGR00043">
    <property type="entry name" value="rRNA maturation RNase YbeY"/>
    <property type="match status" value="1"/>
</dbReference>
<evidence type="ECO:0000256" key="3">
    <source>
        <dbReference type="ARBA" id="ARBA00022722"/>
    </source>
</evidence>
<dbReference type="PROSITE" id="PS01306">
    <property type="entry name" value="UPF0054"/>
    <property type="match status" value="1"/>
</dbReference>
<evidence type="ECO:0008006" key="9">
    <source>
        <dbReference type="Google" id="ProtNLM"/>
    </source>
</evidence>
<gene>
    <name evidence="8" type="ORF">METZ01_LOCUS200066</name>
</gene>
<dbReference type="GO" id="GO:0004222">
    <property type="term" value="F:metalloendopeptidase activity"/>
    <property type="evidence" value="ECO:0007669"/>
    <property type="project" value="InterPro"/>
</dbReference>